<proteinExistence type="predicted"/>
<feature type="compositionally biased region" description="Basic and acidic residues" evidence="1">
    <location>
        <begin position="32"/>
        <end position="48"/>
    </location>
</feature>
<feature type="region of interest" description="Disordered" evidence="1">
    <location>
        <begin position="32"/>
        <end position="59"/>
    </location>
</feature>
<gene>
    <name evidence="2" type="ORF">FNY66_04695</name>
</gene>
<name>A0A5M9I2B3_9FIRM</name>
<keyword evidence="3" id="KW-1185">Reference proteome</keyword>
<evidence type="ECO:0000313" key="2">
    <source>
        <dbReference type="EMBL" id="KAA8502046.1"/>
    </source>
</evidence>
<protein>
    <submittedName>
        <fullName evidence="2">Uncharacterized protein</fullName>
    </submittedName>
</protein>
<sequence length="59" mass="6914">MTRKLIIEGNAVYEIDEDCMLKKRVAVDEHVRNKREEDSGHEYRKKCDQGSTQGHGRPR</sequence>
<organism evidence="2 3">
    <name type="scientific">Mediterraneibacter catenae</name>
    <dbReference type="NCBI Taxonomy" id="2594882"/>
    <lineage>
        <taxon>Bacteria</taxon>
        <taxon>Bacillati</taxon>
        <taxon>Bacillota</taxon>
        <taxon>Clostridia</taxon>
        <taxon>Lachnospirales</taxon>
        <taxon>Lachnospiraceae</taxon>
        <taxon>Mediterraneibacter</taxon>
    </lineage>
</organism>
<dbReference type="AlphaFoldDB" id="A0A5M9I2B3"/>
<evidence type="ECO:0000256" key="1">
    <source>
        <dbReference type="SAM" id="MobiDB-lite"/>
    </source>
</evidence>
<evidence type="ECO:0000313" key="3">
    <source>
        <dbReference type="Proteomes" id="UP000322025"/>
    </source>
</evidence>
<accession>A0A5M9I2B3</accession>
<comment type="caution">
    <text evidence="2">The sequence shown here is derived from an EMBL/GenBank/DDBJ whole genome shotgun (WGS) entry which is preliminary data.</text>
</comment>
<dbReference type="EMBL" id="VMSO01000004">
    <property type="protein sequence ID" value="KAA8502046.1"/>
    <property type="molecule type" value="Genomic_DNA"/>
</dbReference>
<feature type="compositionally biased region" description="Polar residues" evidence="1">
    <location>
        <begin position="49"/>
        <end position="59"/>
    </location>
</feature>
<dbReference type="Proteomes" id="UP000322025">
    <property type="component" value="Unassembled WGS sequence"/>
</dbReference>
<reference evidence="2" key="1">
    <citation type="submission" date="2019-07" db="EMBL/GenBank/DDBJ databases">
        <authorList>
            <person name="Wongkuna S."/>
            <person name="Scaria J."/>
        </authorList>
    </citation>
    <scope>NUCLEOTIDE SEQUENCE [LARGE SCALE GENOMIC DNA]</scope>
    <source>
        <strain evidence="2">SW178</strain>
    </source>
</reference>
<dbReference type="RefSeq" id="WP_087151785.1">
    <property type="nucleotide sequence ID" value="NZ_VMSO01000004.1"/>
</dbReference>